<evidence type="ECO:0000313" key="2">
    <source>
        <dbReference type="Proteomes" id="UP000246351"/>
    </source>
</evidence>
<gene>
    <name evidence="1" type="ORF">DD924_12415</name>
</gene>
<dbReference type="AlphaFoldDB" id="A0A317Z614"/>
<evidence type="ECO:0000313" key="1">
    <source>
        <dbReference type="EMBL" id="PWZ97410.1"/>
    </source>
</evidence>
<sequence>DFTLKLVFPERGIGKVERKNQVYWIELNHVVEHQLERVFHSLQDYSSTENVEINDIIHNFLAERKKAKNILTALVNDKINNESNTNPNQIEGKSNIYTRYQNLK</sequence>
<dbReference type="Proteomes" id="UP000246351">
    <property type="component" value="Unassembled WGS sequence"/>
</dbReference>
<protein>
    <submittedName>
        <fullName evidence="1">Uncharacterized protein</fullName>
    </submittedName>
</protein>
<comment type="caution">
    <text evidence="1">The sequence shown here is derived from an EMBL/GenBank/DDBJ whole genome shotgun (WGS) entry which is preliminary data.</text>
</comment>
<feature type="non-terminal residue" evidence="1">
    <location>
        <position position="1"/>
    </location>
</feature>
<dbReference type="EMBL" id="QEIV01001231">
    <property type="protein sequence ID" value="PWZ97410.1"/>
    <property type="molecule type" value="Genomic_DNA"/>
</dbReference>
<name>A0A317Z614_STAPS</name>
<organism evidence="1 2">
    <name type="scientific">Staphylococcus pseudintermedius</name>
    <dbReference type="NCBI Taxonomy" id="283734"/>
    <lineage>
        <taxon>Bacteria</taxon>
        <taxon>Bacillati</taxon>
        <taxon>Bacillota</taxon>
        <taxon>Bacilli</taxon>
        <taxon>Bacillales</taxon>
        <taxon>Staphylococcaceae</taxon>
        <taxon>Staphylococcus</taxon>
        <taxon>Staphylococcus intermedius group</taxon>
    </lineage>
</organism>
<accession>A0A317Z614</accession>
<reference evidence="1 2" key="1">
    <citation type="journal article" date="2018" name="Vet. Microbiol.">
        <title>Clonal diversity and geographic distribution of methicillin-resistant Staphylococcus pseudintermedius from Australian animals: Discovery of novel sequence types.</title>
        <authorList>
            <person name="Worthing K.A."/>
            <person name="Abraham S."/>
            <person name="Coombs G.W."/>
            <person name="Pang S."/>
            <person name="Saputra S."/>
            <person name="Jordan D."/>
            <person name="Trott D.J."/>
            <person name="Norris J.M."/>
        </authorList>
    </citation>
    <scope>NUCLEOTIDE SEQUENCE [LARGE SCALE GENOMIC DNA]</scope>
    <source>
        <strain evidence="1 2">ST71 3</strain>
    </source>
</reference>
<dbReference type="STRING" id="937773.SPSINT_0753"/>
<proteinExistence type="predicted"/>
<feature type="non-terminal residue" evidence="1">
    <location>
        <position position="104"/>
    </location>
</feature>